<proteinExistence type="predicted"/>
<keyword evidence="2" id="KW-1185">Reference proteome</keyword>
<reference evidence="1 2" key="1">
    <citation type="submission" date="2021-06" db="EMBL/GenBank/DDBJ databases">
        <authorList>
            <person name="Grouzdev D.S."/>
            <person name="Koziaeva V."/>
        </authorList>
    </citation>
    <scope>NUCLEOTIDE SEQUENCE [LARGE SCALE GENOMIC DNA]</scope>
    <source>
        <strain evidence="1 2">22</strain>
    </source>
</reference>
<gene>
    <name evidence="1" type="ORF">KL771_17310</name>
</gene>
<organism evidence="1 2">
    <name type="scientific">Prosthecodimorpha staleyi</name>
    <dbReference type="NCBI Taxonomy" id="2840188"/>
    <lineage>
        <taxon>Bacteria</taxon>
        <taxon>Pseudomonadati</taxon>
        <taxon>Pseudomonadota</taxon>
        <taxon>Alphaproteobacteria</taxon>
        <taxon>Hyphomicrobiales</taxon>
        <taxon>Ancalomicrobiaceae</taxon>
        <taxon>Prosthecodimorpha</taxon>
    </lineage>
</organism>
<dbReference type="RefSeq" id="WP_261969793.1">
    <property type="nucleotide sequence ID" value="NZ_JAHHZF010000008.1"/>
</dbReference>
<dbReference type="Proteomes" id="UP000766595">
    <property type="component" value="Unassembled WGS sequence"/>
</dbReference>
<evidence type="ECO:0000313" key="1">
    <source>
        <dbReference type="EMBL" id="MBT9291228.1"/>
    </source>
</evidence>
<dbReference type="EMBL" id="JAHHZF010000008">
    <property type="protein sequence ID" value="MBT9291228.1"/>
    <property type="molecule type" value="Genomic_DNA"/>
</dbReference>
<evidence type="ECO:0000313" key="2">
    <source>
        <dbReference type="Proteomes" id="UP000766595"/>
    </source>
</evidence>
<accession>A0A947GCC3</accession>
<dbReference type="AlphaFoldDB" id="A0A947GCC3"/>
<protein>
    <recommendedName>
        <fullName evidence="3">CRISPR-associated protein Cas2</fullName>
    </recommendedName>
</protein>
<evidence type="ECO:0008006" key="3">
    <source>
        <dbReference type="Google" id="ProtNLM"/>
    </source>
</evidence>
<name>A0A947GCC3_9HYPH</name>
<comment type="caution">
    <text evidence="1">The sequence shown here is derived from an EMBL/GenBank/DDBJ whole genome shotgun (WGS) entry which is preliminary data.</text>
</comment>
<sequence length="93" mass="10415">MSNNLHISYDLNDPGQNYEKVAEAIKATGSWAKIQKSFWYSNSSLTAEQAVNAIWPAMDKNDSLYVVDATNNTAAWRGISDGVSKFIIDKWIK</sequence>